<gene>
    <name evidence="3" type="ORF">SAMN05421806_110173</name>
</gene>
<sequence>MITTTSAVPGQSQRRAGRLVDRPEPGRRWPEALAVAAGTLLITWQGSRLGRWIVDDAAITFAYARSIDEGHGPVQQPGAEPVEGYSNPAWLALLVVGRRLGLFDRGAWFGVPDLVLFPKLLAVLCAAGILLATAAAARPLVTRVWAATGLAGVLLAANSSFVAWMFSGLENPLYALLAAVLAAVLVRAVAQDTLLTRRTAVTCGLLALGAALTRPDGAVLAGAYPLLLLTRLRRPALPGLLRAAAYGIGAFVLPYALFLVLRRAEFGRWVPNTAVAKAQQLPDLAAFARTSGELLSFTGWPVVLLTVAVCAVAATRPGRPGPAVLAAVLVPLGLTLFAFGVLDPDWMGLYRFATPVWALGTMALALATVALADRSAPRRRVLLAAAVAASTVFSVVAQKESADAFRDKPTLSLCTVVKRHGVLFNEQADRLGIGDASLLTPSLGGTLLTSKLKVHDLAGLTEPRIADYLAAGDIKGLQTYALDELRPTFVHATDAWAEKTGMKKSLLTAKGYLPLYRTSDGGGAWVRAEAVRRPEQLPAARAWTRQVLPTAVSPGERQECGTQLTPGLTAAGAHWS</sequence>
<proteinExistence type="predicted"/>
<dbReference type="STRING" id="417292.SAMN05421806_110173"/>
<feature type="transmembrane region" description="Helical" evidence="2">
    <location>
        <begin position="348"/>
        <end position="369"/>
    </location>
</feature>
<feature type="transmembrane region" description="Helical" evidence="2">
    <location>
        <begin position="144"/>
        <end position="166"/>
    </location>
</feature>
<evidence type="ECO:0000313" key="4">
    <source>
        <dbReference type="Proteomes" id="UP000199155"/>
    </source>
</evidence>
<keyword evidence="4" id="KW-1185">Reference proteome</keyword>
<dbReference type="AlphaFoldDB" id="A0A1G9E077"/>
<reference evidence="3 4" key="1">
    <citation type="submission" date="2016-10" db="EMBL/GenBank/DDBJ databases">
        <authorList>
            <person name="de Groot N.N."/>
        </authorList>
    </citation>
    <scope>NUCLEOTIDE SEQUENCE [LARGE SCALE GENOMIC DNA]</scope>
    <source>
        <strain evidence="3 4">CGMCC 4.5727</strain>
    </source>
</reference>
<dbReference type="OrthoDB" id="3946755at2"/>
<feature type="transmembrane region" description="Helical" evidence="2">
    <location>
        <begin position="116"/>
        <end position="137"/>
    </location>
</feature>
<keyword evidence="2" id="KW-0812">Transmembrane</keyword>
<evidence type="ECO:0000313" key="3">
    <source>
        <dbReference type="EMBL" id="SDK69516.1"/>
    </source>
</evidence>
<keyword evidence="2" id="KW-1133">Transmembrane helix</keyword>
<feature type="compositionally biased region" description="Polar residues" evidence="1">
    <location>
        <begin position="1"/>
        <end position="14"/>
    </location>
</feature>
<keyword evidence="2" id="KW-0472">Membrane</keyword>
<evidence type="ECO:0008006" key="5">
    <source>
        <dbReference type="Google" id="ProtNLM"/>
    </source>
</evidence>
<feature type="transmembrane region" description="Helical" evidence="2">
    <location>
        <begin position="240"/>
        <end position="261"/>
    </location>
</feature>
<organism evidence="3 4">
    <name type="scientific">Streptomyces indicus</name>
    <dbReference type="NCBI Taxonomy" id="417292"/>
    <lineage>
        <taxon>Bacteria</taxon>
        <taxon>Bacillati</taxon>
        <taxon>Actinomycetota</taxon>
        <taxon>Actinomycetes</taxon>
        <taxon>Kitasatosporales</taxon>
        <taxon>Streptomycetaceae</taxon>
        <taxon>Streptomyces</taxon>
    </lineage>
</organism>
<evidence type="ECO:0000256" key="2">
    <source>
        <dbReference type="SAM" id="Phobius"/>
    </source>
</evidence>
<name>A0A1G9E077_9ACTN</name>
<feature type="transmembrane region" description="Helical" evidence="2">
    <location>
        <begin position="172"/>
        <end position="190"/>
    </location>
</feature>
<dbReference type="EMBL" id="FNFF01000010">
    <property type="protein sequence ID" value="SDK69516.1"/>
    <property type="molecule type" value="Genomic_DNA"/>
</dbReference>
<dbReference type="RefSeq" id="WP_093613591.1">
    <property type="nucleotide sequence ID" value="NZ_FNFF01000010.1"/>
</dbReference>
<protein>
    <recommendedName>
        <fullName evidence="5">4-amino-4-deoxy-L-arabinose transferase</fullName>
    </recommendedName>
</protein>
<accession>A0A1G9E077</accession>
<feature type="transmembrane region" description="Helical" evidence="2">
    <location>
        <begin position="322"/>
        <end position="342"/>
    </location>
</feature>
<feature type="transmembrane region" description="Helical" evidence="2">
    <location>
        <begin position="294"/>
        <end position="315"/>
    </location>
</feature>
<evidence type="ECO:0000256" key="1">
    <source>
        <dbReference type="SAM" id="MobiDB-lite"/>
    </source>
</evidence>
<feature type="region of interest" description="Disordered" evidence="1">
    <location>
        <begin position="1"/>
        <end position="24"/>
    </location>
</feature>
<dbReference type="Proteomes" id="UP000199155">
    <property type="component" value="Unassembled WGS sequence"/>
</dbReference>